<evidence type="ECO:0000313" key="3">
    <source>
        <dbReference type="EMBL" id="GHH80243.1"/>
    </source>
</evidence>
<feature type="transmembrane region" description="Helical" evidence="2">
    <location>
        <begin position="65"/>
        <end position="83"/>
    </location>
</feature>
<evidence type="ECO:0000256" key="2">
    <source>
        <dbReference type="SAM" id="Phobius"/>
    </source>
</evidence>
<feature type="region of interest" description="Disordered" evidence="1">
    <location>
        <begin position="214"/>
        <end position="248"/>
    </location>
</feature>
<feature type="transmembrane region" description="Helical" evidence="2">
    <location>
        <begin position="95"/>
        <end position="113"/>
    </location>
</feature>
<gene>
    <name evidence="3" type="ORF">GCM10018781_60030</name>
</gene>
<dbReference type="PANTHER" id="PTHR40078:SF1">
    <property type="entry name" value="INTEGRAL MEMBRANE PROTEIN"/>
    <property type="match status" value="1"/>
</dbReference>
<dbReference type="GeneID" id="95356340"/>
<comment type="caution">
    <text evidence="3">The sequence shown here is derived from an EMBL/GenBank/DDBJ whole genome shotgun (WGS) entry which is preliminary data.</text>
</comment>
<dbReference type="PANTHER" id="PTHR40078">
    <property type="entry name" value="INTEGRAL MEMBRANE PROTEIN-RELATED"/>
    <property type="match status" value="1"/>
</dbReference>
<evidence type="ECO:0000256" key="1">
    <source>
        <dbReference type="SAM" id="MobiDB-lite"/>
    </source>
</evidence>
<keyword evidence="2" id="KW-0812">Transmembrane</keyword>
<sequence length="248" mass="25321">MAVVAAPERAPVTLAGRALGRRVPQLLAGLLLYGSSMGLMMRATLGVNPWDVLHQGLQRHLGLSMGAWVTITGAAVLLLWIPLRQRPGVGTVGNVLLLGLAMDVTLRTVGAPGPLPARIALLALGILLNGLATGLYIGARLGPGPRDGLMTGLHRRTGRSLRLIRTGIELTVLLVGVLLGGTAGIGTVAYALAIGPLAQFFLRHCAVTPAVPEPAAPALPERPAGPPSRTGAPAGPAAAAEVTAVPRN</sequence>
<dbReference type="RefSeq" id="WP_190214057.1">
    <property type="nucleotide sequence ID" value="NZ_BNBO01000046.1"/>
</dbReference>
<protein>
    <recommendedName>
        <fullName evidence="5">Membrane protein YczE</fullName>
    </recommendedName>
</protein>
<evidence type="ECO:0000313" key="4">
    <source>
        <dbReference type="Proteomes" id="UP000617734"/>
    </source>
</evidence>
<reference evidence="3" key="1">
    <citation type="journal article" date="2014" name="Int. J. Syst. Evol. Microbiol.">
        <title>Complete genome sequence of Corynebacterium casei LMG S-19264T (=DSM 44701T), isolated from a smear-ripened cheese.</title>
        <authorList>
            <consortium name="US DOE Joint Genome Institute (JGI-PGF)"/>
            <person name="Walter F."/>
            <person name="Albersmeier A."/>
            <person name="Kalinowski J."/>
            <person name="Ruckert C."/>
        </authorList>
    </citation>
    <scope>NUCLEOTIDE SEQUENCE</scope>
    <source>
        <strain evidence="3">JCM 4646</strain>
    </source>
</reference>
<name>A0A919G8Z9_9ACTN</name>
<organism evidence="3 4">
    <name type="scientific">Kitasatospora indigofera</name>
    <dbReference type="NCBI Taxonomy" id="67307"/>
    <lineage>
        <taxon>Bacteria</taxon>
        <taxon>Bacillati</taxon>
        <taxon>Actinomycetota</taxon>
        <taxon>Actinomycetes</taxon>
        <taxon>Kitasatosporales</taxon>
        <taxon>Streptomycetaceae</taxon>
        <taxon>Kitasatospora</taxon>
    </lineage>
</organism>
<keyword evidence="2" id="KW-1133">Transmembrane helix</keyword>
<reference evidence="3" key="2">
    <citation type="submission" date="2020-09" db="EMBL/GenBank/DDBJ databases">
        <authorList>
            <person name="Sun Q."/>
            <person name="Ohkuma M."/>
        </authorList>
    </citation>
    <scope>NUCLEOTIDE SEQUENCE</scope>
    <source>
        <strain evidence="3">JCM 4646</strain>
    </source>
</reference>
<dbReference type="Proteomes" id="UP000617734">
    <property type="component" value="Unassembled WGS sequence"/>
</dbReference>
<feature type="transmembrane region" description="Helical" evidence="2">
    <location>
        <begin position="163"/>
        <end position="193"/>
    </location>
</feature>
<feature type="transmembrane region" description="Helical" evidence="2">
    <location>
        <begin position="26"/>
        <end position="45"/>
    </location>
</feature>
<feature type="compositionally biased region" description="Low complexity" evidence="1">
    <location>
        <begin position="218"/>
        <end position="248"/>
    </location>
</feature>
<evidence type="ECO:0008006" key="5">
    <source>
        <dbReference type="Google" id="ProtNLM"/>
    </source>
</evidence>
<keyword evidence="4" id="KW-1185">Reference proteome</keyword>
<dbReference type="EMBL" id="BNBO01000046">
    <property type="protein sequence ID" value="GHH80243.1"/>
    <property type="molecule type" value="Genomic_DNA"/>
</dbReference>
<keyword evidence="2" id="KW-0472">Membrane</keyword>
<accession>A0A919G8Z9</accession>
<feature type="transmembrane region" description="Helical" evidence="2">
    <location>
        <begin position="119"/>
        <end position="142"/>
    </location>
</feature>
<proteinExistence type="predicted"/>
<dbReference type="Pfam" id="PF19700">
    <property type="entry name" value="DUF6198"/>
    <property type="match status" value="1"/>
</dbReference>
<dbReference type="InterPro" id="IPR038750">
    <property type="entry name" value="YczE/YyaS-like"/>
</dbReference>
<dbReference type="AlphaFoldDB" id="A0A919G8Z9"/>